<dbReference type="InterPro" id="IPR013758">
    <property type="entry name" value="Topo_IIA_A/C_ab"/>
</dbReference>
<dbReference type="RefSeq" id="WP_377058554.1">
    <property type="nucleotide sequence ID" value="NZ_JBHLUU010000108.1"/>
</dbReference>
<comment type="subunit">
    <text evidence="8">Heterotetramer, composed of two GyrA and two GyrB chains. In the heterotetramer, GyrA contains the active site tyrosine that forms a transient covalent intermediate with DNA, while GyrB binds cofactors and catalyzes ATP hydrolysis.</text>
</comment>
<dbReference type="PROSITE" id="PS52040">
    <property type="entry name" value="TOPO_IIA"/>
    <property type="match status" value="1"/>
</dbReference>
<evidence type="ECO:0000256" key="7">
    <source>
        <dbReference type="ARBA" id="ARBA00023235"/>
    </source>
</evidence>
<evidence type="ECO:0000256" key="11">
    <source>
        <dbReference type="SAM" id="MobiDB-lite"/>
    </source>
</evidence>
<dbReference type="NCBIfam" id="NF004044">
    <property type="entry name" value="PRK05561.1"/>
    <property type="match status" value="1"/>
</dbReference>
<name>A0ABV6KUP0_9BACI</name>
<dbReference type="SUPFAM" id="SSF101904">
    <property type="entry name" value="GyrA/ParC C-terminal domain-like"/>
    <property type="match status" value="1"/>
</dbReference>
<accession>A0ABV6KUP0</accession>
<proteinExistence type="inferred from homology"/>
<evidence type="ECO:0000256" key="9">
    <source>
        <dbReference type="PROSITE-ProRule" id="PRU01384"/>
    </source>
</evidence>
<dbReference type="InterPro" id="IPR006691">
    <property type="entry name" value="GyrA/parC_rep"/>
</dbReference>
<feature type="coiled-coil region" evidence="10">
    <location>
        <begin position="437"/>
        <end position="478"/>
    </location>
</feature>
<comment type="caution">
    <text evidence="13">The sequence shown here is derived from an EMBL/GenBank/DDBJ whole genome shotgun (WGS) entry which is preliminary data.</text>
</comment>
<dbReference type="InterPro" id="IPR002205">
    <property type="entry name" value="Topo_IIA_dom_A"/>
</dbReference>
<dbReference type="PANTHER" id="PTHR43493:SF5">
    <property type="entry name" value="DNA GYRASE SUBUNIT A, CHLOROPLASTIC_MITOCHONDRIAL"/>
    <property type="match status" value="1"/>
</dbReference>
<evidence type="ECO:0000256" key="3">
    <source>
        <dbReference type="ARBA" id="ARBA00022741"/>
    </source>
</evidence>
<comment type="similarity">
    <text evidence="2 8">Belongs to the type II topoisomerase GyrA/ParC subunit family.</text>
</comment>
<dbReference type="SMART" id="SM00434">
    <property type="entry name" value="TOP4c"/>
    <property type="match status" value="1"/>
</dbReference>
<keyword evidence="8" id="KW-0963">Cytoplasm</keyword>
<reference evidence="13 14" key="1">
    <citation type="submission" date="2024-09" db="EMBL/GenBank/DDBJ databases">
        <authorList>
            <person name="Sun Q."/>
            <person name="Mori K."/>
        </authorList>
    </citation>
    <scope>NUCLEOTIDE SEQUENCE [LARGE SCALE GENOMIC DNA]</scope>
    <source>
        <strain evidence="13 14">CGMCC 1.9126</strain>
    </source>
</reference>
<dbReference type="Proteomes" id="UP001589738">
    <property type="component" value="Unassembled WGS sequence"/>
</dbReference>
<evidence type="ECO:0000256" key="5">
    <source>
        <dbReference type="ARBA" id="ARBA00023029"/>
    </source>
</evidence>
<dbReference type="NCBIfam" id="NF004043">
    <property type="entry name" value="PRK05560.1"/>
    <property type="match status" value="1"/>
</dbReference>
<comment type="miscellaneous">
    <text evidence="8">Few gyrases are as efficient as E.coli at forming negative supercoils. Not all organisms have 2 type II topoisomerases; in organisms with a single type II topoisomerase this enzyme also has to decatenate newly replicated chromosomes.</text>
</comment>
<dbReference type="GO" id="GO:0003918">
    <property type="term" value="F:DNA topoisomerase type II (double strand cut, ATP-hydrolyzing) activity"/>
    <property type="evidence" value="ECO:0007669"/>
    <property type="project" value="UniProtKB-EC"/>
</dbReference>
<dbReference type="CDD" id="cd00187">
    <property type="entry name" value="TOP4c"/>
    <property type="match status" value="1"/>
</dbReference>
<dbReference type="EMBL" id="JBHLUU010000108">
    <property type="protein sequence ID" value="MFC0476620.1"/>
    <property type="molecule type" value="Genomic_DNA"/>
</dbReference>
<dbReference type="InterPro" id="IPR050220">
    <property type="entry name" value="Type_II_DNA_Topoisomerases"/>
</dbReference>
<comment type="subcellular location">
    <subcellularLocation>
        <location evidence="8">Cytoplasm</location>
    </subcellularLocation>
</comment>
<evidence type="ECO:0000256" key="4">
    <source>
        <dbReference type="ARBA" id="ARBA00022840"/>
    </source>
</evidence>
<evidence type="ECO:0000256" key="1">
    <source>
        <dbReference type="ARBA" id="ARBA00000185"/>
    </source>
</evidence>
<keyword evidence="6 8" id="KW-0238">DNA-binding</keyword>
<evidence type="ECO:0000256" key="2">
    <source>
        <dbReference type="ARBA" id="ARBA00008263"/>
    </source>
</evidence>
<feature type="short sequence motif" description="GyrA-box" evidence="8">
    <location>
        <begin position="527"/>
        <end position="533"/>
    </location>
</feature>
<evidence type="ECO:0000256" key="8">
    <source>
        <dbReference type="HAMAP-Rule" id="MF_01897"/>
    </source>
</evidence>
<dbReference type="Gene3D" id="1.10.268.10">
    <property type="entry name" value="Topoisomerase, domain 3"/>
    <property type="match status" value="1"/>
</dbReference>
<keyword evidence="10" id="KW-0175">Coiled coil</keyword>
<evidence type="ECO:0000313" key="14">
    <source>
        <dbReference type="Proteomes" id="UP001589738"/>
    </source>
</evidence>
<comment type="catalytic activity">
    <reaction evidence="1 8 9">
        <text>ATP-dependent breakage, passage and rejoining of double-stranded DNA.</text>
        <dbReference type="EC" id="5.6.2.2"/>
    </reaction>
</comment>
<dbReference type="Pfam" id="PF03989">
    <property type="entry name" value="DNA_gyraseA_C"/>
    <property type="match status" value="6"/>
</dbReference>
<dbReference type="InterPro" id="IPR013760">
    <property type="entry name" value="Topo_IIA-like_dom_sf"/>
</dbReference>
<keyword evidence="7 8" id="KW-0413">Isomerase</keyword>
<feature type="domain" description="Topo IIA-type catalytic" evidence="12">
    <location>
        <begin position="35"/>
        <end position="500"/>
    </location>
</feature>
<dbReference type="Gene3D" id="2.120.10.90">
    <property type="entry name" value="DNA gyrase/topoisomerase IV, subunit A, C-terminal"/>
    <property type="match status" value="1"/>
</dbReference>
<dbReference type="PANTHER" id="PTHR43493">
    <property type="entry name" value="DNA GYRASE/TOPOISOMERASE SUBUNIT A"/>
    <property type="match status" value="1"/>
</dbReference>
<sequence length="834" mass="93481">MAETPNSQIKEINISQEMKTSFLDYAMSVIVSRALPDVRDGLKPVHRRILYAMHDLGMHSDKPYKKSARIVGDVIGKYHPHGDSAVYETMVRMAQDFNYRYMLVDGHGNFGSVDGDSAAAMRYTESRMSKISMELLRDINKDTIDYQDNYDGEEKEPVVLPARFPNLLVNGTTGIAVGMATNIPPHQLGEVIDGVLAVSKDPEITTAELMEIIPGPDFPTGGLILGRSGIRKAYETGRGSITLRAKVVIEQKANGKEVIIVNEIPYQVNKAKLIEKIAELAREKKIDGITDLRDESDRKGMRIVIEVRKDANANVLLNNLYKQTALQTSFGINTLALVDGQPKVLNLKQCLVYYLDHQKVVIRRRTEFELRKAEARAHILDGLRIALDHLDAVISLIRSSQTTDIAREGLMTTFQLSEKQAQAILDMRLQRLTGLEREKIEEEYQNLVKLIAELKEILANEEKVLEIIREELTEIKERFNDNRRTEIVTGGVENIEDEDLIPVENIVISLTHNGYIKRLPVSTYRAQKRGGRGIQGMGTNEDDFVEHLVTTSTHDTILFFTNKGKVYRSKGYEIPEFSRTAKGIPIINLLEVDKGEWVNAIIPVSEFVDDWFLFFTTKEGISKRSPLTSFANIRNNGLIALNLREEDELISVRLTDGSKEIIIGTKNGLLIRFPETDVRSMGRTATGVKGINIDETDEVVGMEVLEENTEILIVTKNGYGKRTPAEEYRIQGRGGKGIKTCNITDKNGSLVAMKAVTGEEDVMLITTGGVLIRMAVSDISTMGRNTQGVRLIRLNESEEEFVATVAMVEKEEEKEEIIVGEDEELNDVEPADEE</sequence>
<keyword evidence="5 8" id="KW-0799">Topoisomerase</keyword>
<keyword evidence="14" id="KW-1185">Reference proteome</keyword>
<dbReference type="EC" id="5.6.2.2" evidence="8"/>
<gene>
    <name evidence="8 13" type="primary">gyrA</name>
    <name evidence="13" type="ORF">ACFFHF_15545</name>
</gene>
<protein>
    <recommendedName>
        <fullName evidence="8">DNA gyrase subunit A</fullName>
        <ecNumber evidence="8">5.6.2.2</ecNumber>
    </recommendedName>
</protein>
<dbReference type="SUPFAM" id="SSF56719">
    <property type="entry name" value="Type II DNA topoisomerase"/>
    <property type="match status" value="1"/>
</dbReference>
<dbReference type="InterPro" id="IPR013757">
    <property type="entry name" value="Topo_IIA_A_a_sf"/>
</dbReference>
<evidence type="ECO:0000256" key="10">
    <source>
        <dbReference type="SAM" id="Coils"/>
    </source>
</evidence>
<dbReference type="NCBIfam" id="TIGR01063">
    <property type="entry name" value="gyrA"/>
    <property type="match status" value="1"/>
</dbReference>
<dbReference type="InterPro" id="IPR035516">
    <property type="entry name" value="Gyrase/topoIV_suA_C"/>
</dbReference>
<dbReference type="Gene3D" id="3.30.1360.40">
    <property type="match status" value="1"/>
</dbReference>
<evidence type="ECO:0000256" key="6">
    <source>
        <dbReference type="ARBA" id="ARBA00023125"/>
    </source>
</evidence>
<dbReference type="HAMAP" id="MF_01897">
    <property type="entry name" value="GyrA"/>
    <property type="match status" value="1"/>
</dbReference>
<dbReference type="InterPro" id="IPR005743">
    <property type="entry name" value="GyrA"/>
</dbReference>
<dbReference type="Gene3D" id="3.90.199.10">
    <property type="entry name" value="Topoisomerase II, domain 5"/>
    <property type="match status" value="1"/>
</dbReference>
<comment type="function">
    <text evidence="8">A type II topoisomerase that negatively supercoils closed circular double-stranded (ds) DNA in an ATP-dependent manner to modulate DNA topology and maintain chromosomes in an underwound state. Negative supercoiling favors strand separation, and DNA replication, transcription, recombination and repair, all of which involve strand separation. Also able to catalyze the interconversion of other topological isomers of dsDNA rings, including catenanes and knotted rings. Type II topoisomerases break and join 2 DNA strands simultaneously in an ATP-dependent manner.</text>
</comment>
<evidence type="ECO:0000259" key="12">
    <source>
        <dbReference type="PROSITE" id="PS52040"/>
    </source>
</evidence>
<dbReference type="Pfam" id="PF00521">
    <property type="entry name" value="DNA_topoisoIV"/>
    <property type="match status" value="1"/>
</dbReference>
<organism evidence="13 14">
    <name type="scientific">Robertmurraya beringensis</name>
    <dbReference type="NCBI Taxonomy" id="641660"/>
    <lineage>
        <taxon>Bacteria</taxon>
        <taxon>Bacillati</taxon>
        <taxon>Bacillota</taxon>
        <taxon>Bacilli</taxon>
        <taxon>Bacillales</taxon>
        <taxon>Bacillaceae</taxon>
        <taxon>Robertmurraya</taxon>
    </lineage>
</organism>
<keyword evidence="3 8" id="KW-0547">Nucleotide-binding</keyword>
<feature type="region of interest" description="Disordered" evidence="11">
    <location>
        <begin position="813"/>
        <end position="834"/>
    </location>
</feature>
<feature type="active site" description="O-(5'-phospho-DNA)-tyrosine intermediate" evidence="8 9">
    <location>
        <position position="123"/>
    </location>
</feature>
<evidence type="ECO:0000313" key="13">
    <source>
        <dbReference type="EMBL" id="MFC0476620.1"/>
    </source>
</evidence>
<keyword evidence="4 8" id="KW-0067">ATP-binding</keyword>